<dbReference type="PATRIC" id="fig|47500.8.peg.5666"/>
<dbReference type="PROSITE" id="PS51257">
    <property type="entry name" value="PROKAR_LIPOPROTEIN"/>
    <property type="match status" value="1"/>
</dbReference>
<evidence type="ECO:0000259" key="6">
    <source>
        <dbReference type="Pfam" id="PF25989"/>
    </source>
</evidence>
<feature type="domain" description="YbhG-like alpha-helical hairpin" evidence="4">
    <location>
        <begin position="130"/>
        <end position="242"/>
    </location>
</feature>
<dbReference type="GO" id="GO:1990281">
    <property type="term" value="C:efflux pump complex"/>
    <property type="evidence" value="ECO:0007669"/>
    <property type="project" value="TreeGrafter"/>
</dbReference>
<dbReference type="PANTHER" id="PTHR30469">
    <property type="entry name" value="MULTIDRUG RESISTANCE PROTEIN MDTA"/>
    <property type="match status" value="1"/>
</dbReference>
<dbReference type="Proteomes" id="UP000037269">
    <property type="component" value="Unassembled WGS sequence"/>
</dbReference>
<dbReference type="Pfam" id="PF25954">
    <property type="entry name" value="Beta-barrel_RND_2"/>
    <property type="match status" value="1"/>
</dbReference>
<dbReference type="InterPro" id="IPR059052">
    <property type="entry name" value="HH_YbhG-like"/>
</dbReference>
<proteinExistence type="inferred from homology"/>
<dbReference type="Gene3D" id="1.10.287.470">
    <property type="entry name" value="Helix hairpin bin"/>
    <property type="match status" value="1"/>
</dbReference>
<name>A0A0D1XSH5_ANEMI</name>
<feature type="chain" id="PRO_5038208526" evidence="3">
    <location>
        <begin position="23"/>
        <end position="468"/>
    </location>
</feature>
<feature type="coiled-coil region" evidence="2">
    <location>
        <begin position="193"/>
        <end position="227"/>
    </location>
</feature>
<dbReference type="NCBIfam" id="TIGR01730">
    <property type="entry name" value="RND_mfp"/>
    <property type="match status" value="1"/>
</dbReference>
<dbReference type="EMBL" id="LGUG01000004">
    <property type="protein sequence ID" value="KON96889.1"/>
    <property type="molecule type" value="Genomic_DNA"/>
</dbReference>
<dbReference type="InterPro" id="IPR006143">
    <property type="entry name" value="RND_pump_MFP"/>
</dbReference>
<evidence type="ECO:0000313" key="8">
    <source>
        <dbReference type="EMBL" id="SDJ56623.1"/>
    </source>
</evidence>
<dbReference type="GeneID" id="42306825"/>
<feature type="coiled-coil region" evidence="2">
    <location>
        <begin position="125"/>
        <end position="152"/>
    </location>
</feature>
<sequence length="468" mass="50038">MNKRWVFISIAVLLAISTSACSSQSPGKAKGTGTEAHMVKAIVVNKEPLSVIYNLSGTLQPYDETTVSFEVPGRVLEANVNIGDSVTKGQVLTKLDPSNYLLQVEQSSKAVLEAQAGMSNVAATIQSADAALKSANAQIEAAQANSNKIKKGAREQEKAQAKTKVERAQAIHNKAQVDAKRIEQLYEQGAVTKADYEASQVSLTNAMKDLEDAHEALSLLLEGATQEERESATANVKQAQSSRDSALASKEQATASLEQSSAIYQQALVSKKQAELSLSKTSLKAPISSIVLEKTVSVGQLVSSGQPVYRLGQIDKLKVLLPVPDSEITAWKKGQTVTINLYNEIRKGTVNKIYPAANANTGTINVEVLIPNEDHKWMPGQVVKAARQSSSNEGILLPAEAIISSGDKPFVYKEVNQKATKTVVEVGKMFGSKLQITKGLNVGDRIVTSGAELLFEGAPLQIVQGEAK</sequence>
<reference evidence="7 9" key="1">
    <citation type="submission" date="2015-07" db="EMBL/GenBank/DDBJ databases">
        <title>Fjat-14205 dsm 2895.</title>
        <authorList>
            <person name="Liu B."/>
            <person name="Wang J."/>
            <person name="Zhu Y."/>
            <person name="Liu G."/>
            <person name="Chen Q."/>
            <person name="Chen Z."/>
            <person name="Lan J."/>
            <person name="Che J."/>
            <person name="Ge C."/>
            <person name="Shi H."/>
            <person name="Pan Z."/>
            <person name="Liu X."/>
        </authorList>
    </citation>
    <scope>NUCLEOTIDE SEQUENCE [LARGE SCALE GENOMIC DNA]</scope>
    <source>
        <strain evidence="7 9">DSM 2895</strain>
    </source>
</reference>
<dbReference type="EMBL" id="FNED01000021">
    <property type="protein sequence ID" value="SDJ56623.1"/>
    <property type="molecule type" value="Genomic_DNA"/>
</dbReference>
<evidence type="ECO:0000256" key="3">
    <source>
        <dbReference type="SAM" id="SignalP"/>
    </source>
</evidence>
<evidence type="ECO:0000256" key="1">
    <source>
        <dbReference type="ARBA" id="ARBA00009477"/>
    </source>
</evidence>
<dbReference type="Gene3D" id="2.40.420.20">
    <property type="match status" value="1"/>
</dbReference>
<feature type="signal peptide" evidence="3">
    <location>
        <begin position="1"/>
        <end position="22"/>
    </location>
</feature>
<evidence type="ECO:0000313" key="7">
    <source>
        <dbReference type="EMBL" id="KON96889.1"/>
    </source>
</evidence>
<comment type="similarity">
    <text evidence="1">Belongs to the membrane fusion protein (MFP) (TC 8.A.1) family.</text>
</comment>
<dbReference type="GO" id="GO:0015562">
    <property type="term" value="F:efflux transmembrane transporter activity"/>
    <property type="evidence" value="ECO:0007669"/>
    <property type="project" value="TreeGrafter"/>
</dbReference>
<evidence type="ECO:0000259" key="5">
    <source>
        <dbReference type="Pfam" id="PF25954"/>
    </source>
</evidence>
<dbReference type="SUPFAM" id="SSF111369">
    <property type="entry name" value="HlyD-like secretion proteins"/>
    <property type="match status" value="2"/>
</dbReference>
<dbReference type="Gene3D" id="2.40.30.170">
    <property type="match status" value="1"/>
</dbReference>
<dbReference type="Proteomes" id="UP000182836">
    <property type="component" value="Unassembled WGS sequence"/>
</dbReference>
<evidence type="ECO:0000313" key="9">
    <source>
        <dbReference type="Proteomes" id="UP000037269"/>
    </source>
</evidence>
<feature type="domain" description="YknX-like C-terminal permuted SH3-like" evidence="6">
    <location>
        <begin position="396"/>
        <end position="460"/>
    </location>
</feature>
<evidence type="ECO:0000313" key="10">
    <source>
        <dbReference type="Proteomes" id="UP000182836"/>
    </source>
</evidence>
<dbReference type="Gene3D" id="2.40.50.100">
    <property type="match status" value="2"/>
</dbReference>
<dbReference type="InterPro" id="IPR058792">
    <property type="entry name" value="Beta-barrel_RND_2"/>
</dbReference>
<keyword evidence="2" id="KW-0175">Coiled coil</keyword>
<dbReference type="Pfam" id="PF25881">
    <property type="entry name" value="HH_YBHG"/>
    <property type="match status" value="1"/>
</dbReference>
<organism evidence="7 9">
    <name type="scientific">Aneurinibacillus migulanus</name>
    <name type="common">Bacillus migulanus</name>
    <dbReference type="NCBI Taxonomy" id="47500"/>
    <lineage>
        <taxon>Bacteria</taxon>
        <taxon>Bacillati</taxon>
        <taxon>Bacillota</taxon>
        <taxon>Bacilli</taxon>
        <taxon>Bacillales</taxon>
        <taxon>Paenibacillaceae</taxon>
        <taxon>Aneurinibacillus group</taxon>
        <taxon>Aneurinibacillus</taxon>
    </lineage>
</organism>
<gene>
    <name evidence="7" type="ORF">AF333_16775</name>
    <name evidence="8" type="ORF">SAMN04487909_1213</name>
</gene>
<dbReference type="InterPro" id="IPR058637">
    <property type="entry name" value="YknX-like_C"/>
</dbReference>
<dbReference type="Pfam" id="PF25989">
    <property type="entry name" value="YknX_C"/>
    <property type="match status" value="1"/>
</dbReference>
<keyword evidence="3" id="KW-0732">Signal</keyword>
<dbReference type="AlphaFoldDB" id="A0A0D1XSH5"/>
<keyword evidence="9" id="KW-1185">Reference proteome</keyword>
<evidence type="ECO:0000256" key="2">
    <source>
        <dbReference type="SAM" id="Coils"/>
    </source>
</evidence>
<reference evidence="8 10" key="2">
    <citation type="submission" date="2016-10" db="EMBL/GenBank/DDBJ databases">
        <authorList>
            <person name="de Groot N.N."/>
        </authorList>
    </citation>
    <scope>NUCLEOTIDE SEQUENCE [LARGE SCALE GENOMIC DNA]</scope>
    <source>
        <strain evidence="8 10">DSM 2895</strain>
    </source>
</reference>
<protein>
    <submittedName>
        <fullName evidence="7 8">Transporter</fullName>
    </submittedName>
</protein>
<dbReference type="STRING" id="47500.AF333_16775"/>
<accession>A0A0D1XSH5</accession>
<dbReference type="RefSeq" id="WP_043065294.1">
    <property type="nucleotide sequence ID" value="NZ_BJOA01000072.1"/>
</dbReference>
<evidence type="ECO:0000259" key="4">
    <source>
        <dbReference type="Pfam" id="PF25881"/>
    </source>
</evidence>
<dbReference type="OrthoDB" id="9813047at2"/>
<feature type="domain" description="CusB-like beta-barrel" evidence="5">
    <location>
        <begin position="323"/>
        <end position="388"/>
    </location>
</feature>